<dbReference type="Proteomes" id="UP000003763">
    <property type="component" value="Unassembled WGS sequence"/>
</dbReference>
<dbReference type="Pfam" id="PF13529">
    <property type="entry name" value="Peptidase_C39_2"/>
    <property type="match status" value="1"/>
</dbReference>
<dbReference type="PATRIC" id="fig|742733.3.peg.995"/>
<organism evidence="2 3">
    <name type="scientific">[Clostridium] citroniae WAL-17108</name>
    <dbReference type="NCBI Taxonomy" id="742733"/>
    <lineage>
        <taxon>Bacteria</taxon>
        <taxon>Bacillati</taxon>
        <taxon>Bacillota</taxon>
        <taxon>Clostridia</taxon>
        <taxon>Lachnospirales</taxon>
        <taxon>Lachnospiraceae</taxon>
        <taxon>Enterocloster</taxon>
    </lineage>
</organism>
<dbReference type="eggNOG" id="COG3271">
    <property type="taxonomic scope" value="Bacteria"/>
</dbReference>
<dbReference type="RefSeq" id="WP_007859773.1">
    <property type="nucleotide sequence ID" value="NZ_JH376420.1"/>
</dbReference>
<evidence type="ECO:0000313" key="3">
    <source>
        <dbReference type="Proteomes" id="UP000003763"/>
    </source>
</evidence>
<feature type="domain" description="Peptidase C39-like" evidence="1">
    <location>
        <begin position="128"/>
        <end position="248"/>
    </location>
</feature>
<gene>
    <name evidence="2" type="ORF">HMPREF9469_00991</name>
</gene>
<name>G5HEW8_9FIRM</name>
<evidence type="ECO:0000259" key="1">
    <source>
        <dbReference type="Pfam" id="PF13529"/>
    </source>
</evidence>
<dbReference type="EMBL" id="ADLJ01000007">
    <property type="protein sequence ID" value="EHF00077.1"/>
    <property type="molecule type" value="Genomic_DNA"/>
</dbReference>
<dbReference type="AlphaFoldDB" id="G5HEW8"/>
<accession>G5HEW8</accession>
<dbReference type="InterPro" id="IPR039564">
    <property type="entry name" value="Peptidase_C39-like"/>
</dbReference>
<proteinExistence type="predicted"/>
<dbReference type="Gene3D" id="3.90.70.10">
    <property type="entry name" value="Cysteine proteinases"/>
    <property type="match status" value="1"/>
</dbReference>
<sequence length="280" mass="32158">MSAEFEYFSPEEIVDLTEPVGETDPEWKEIIDNLQEGSESGEQDPAEWKRIMENLQELGTEGEKEHGSEGNEDNGVRIFKEKMEDGTLRETIRSPLLEKMIQEHKMEQDRIHDTGEAAKEWHLQKYNDTCAIVSQQFILNEYTKVIETEEEMRFAAMNHGWYVPGEGTSGEDIGNLLELYGVHTTTKWAASFDDILQASRKGERMIVTVNDLALSTEYSDYYPLCSSNHAIEIVTVDEVKQKVIVNDPGIEDGRMKEISYDNFMDAWFTGLNYLLIAHRE</sequence>
<evidence type="ECO:0000313" key="2">
    <source>
        <dbReference type="EMBL" id="EHF00077.1"/>
    </source>
</evidence>
<comment type="caution">
    <text evidence="2">The sequence shown here is derived from an EMBL/GenBank/DDBJ whole genome shotgun (WGS) entry which is preliminary data.</text>
</comment>
<protein>
    <recommendedName>
        <fullName evidence="1">Peptidase C39-like domain-containing protein</fullName>
    </recommendedName>
</protein>
<dbReference type="HOGENOM" id="CLU_992887_0_0_9"/>
<reference evidence="2 3" key="1">
    <citation type="submission" date="2011-08" db="EMBL/GenBank/DDBJ databases">
        <title>The Genome Sequence of Clostridium citroniae WAL-17108.</title>
        <authorList>
            <consortium name="The Broad Institute Genome Sequencing Platform"/>
            <person name="Earl A."/>
            <person name="Ward D."/>
            <person name="Feldgarden M."/>
            <person name="Gevers D."/>
            <person name="Finegold S.M."/>
            <person name="Summanen P.H."/>
            <person name="Molitoris D.R."/>
            <person name="Vaisanen M.L."/>
            <person name="Daigneault M."/>
            <person name="Allen-Vercoe E."/>
            <person name="Young S.K."/>
            <person name="Zeng Q."/>
            <person name="Gargeya S."/>
            <person name="Fitzgerald M."/>
            <person name="Haas B."/>
            <person name="Abouelleil A."/>
            <person name="Alvarado L."/>
            <person name="Arachchi H.M."/>
            <person name="Berlin A."/>
            <person name="Brown A."/>
            <person name="Chapman S.B."/>
            <person name="Chen Z."/>
            <person name="Dunbar C."/>
            <person name="Freedman E."/>
            <person name="Gearin G."/>
            <person name="Gellesch M."/>
            <person name="Goldberg J."/>
            <person name="Griggs A."/>
            <person name="Gujja S."/>
            <person name="Heiman D."/>
            <person name="Howarth C."/>
            <person name="Larson L."/>
            <person name="Lui A."/>
            <person name="MacDonald P.J.P."/>
            <person name="Montmayeur A."/>
            <person name="Murphy C."/>
            <person name="Neiman D."/>
            <person name="Pearson M."/>
            <person name="Priest M."/>
            <person name="Roberts A."/>
            <person name="Saif S."/>
            <person name="Shea T."/>
            <person name="Shenoy N."/>
            <person name="Sisk P."/>
            <person name="Stolte C."/>
            <person name="Sykes S."/>
            <person name="Wortman J."/>
            <person name="Nusbaum C."/>
            <person name="Birren B."/>
        </authorList>
    </citation>
    <scope>NUCLEOTIDE SEQUENCE [LARGE SCALE GENOMIC DNA]</scope>
    <source>
        <strain evidence="2 3">WAL-17108</strain>
    </source>
</reference>